<name>H1Z1F6_9EURY</name>
<dbReference type="InterPro" id="IPR029060">
    <property type="entry name" value="PIN-like_dom_sf"/>
</dbReference>
<dbReference type="CDD" id="cd18738">
    <property type="entry name" value="PIN_VapC4-5_FitB-like"/>
    <property type="match status" value="1"/>
</dbReference>
<dbReference type="Pfam" id="PF01850">
    <property type="entry name" value="PIN"/>
    <property type="match status" value="1"/>
</dbReference>
<protein>
    <submittedName>
        <fullName evidence="2">PilT protein domain protein</fullName>
    </submittedName>
</protein>
<dbReference type="RefSeq" id="WP_004078559.1">
    <property type="nucleotide sequence ID" value="NZ_CM001436.1"/>
</dbReference>
<evidence type="ECO:0000313" key="2">
    <source>
        <dbReference type="EMBL" id="EHQ36303.1"/>
    </source>
</evidence>
<feature type="domain" description="PIN" evidence="1">
    <location>
        <begin position="24"/>
        <end position="84"/>
    </location>
</feature>
<dbReference type="Proteomes" id="UP000005741">
    <property type="component" value="Chromosome"/>
</dbReference>
<organism evidence="2 3">
    <name type="scientific">Methanoplanus limicola DSM 2279</name>
    <dbReference type="NCBI Taxonomy" id="937775"/>
    <lineage>
        <taxon>Archaea</taxon>
        <taxon>Methanobacteriati</taxon>
        <taxon>Methanobacteriota</taxon>
        <taxon>Stenosarchaea group</taxon>
        <taxon>Methanomicrobia</taxon>
        <taxon>Methanomicrobiales</taxon>
        <taxon>Methanomicrobiaceae</taxon>
        <taxon>Methanoplanus</taxon>
    </lineage>
</organism>
<evidence type="ECO:0000259" key="1">
    <source>
        <dbReference type="Pfam" id="PF01850"/>
    </source>
</evidence>
<dbReference type="InterPro" id="IPR002716">
    <property type="entry name" value="PIN_dom"/>
</dbReference>
<dbReference type="InParanoid" id="H1Z1F6"/>
<dbReference type="EMBL" id="CM001436">
    <property type="protein sequence ID" value="EHQ36303.1"/>
    <property type="molecule type" value="Genomic_DNA"/>
</dbReference>
<proteinExistence type="predicted"/>
<dbReference type="Gene3D" id="3.40.50.1010">
    <property type="entry name" value="5'-nuclease"/>
    <property type="match status" value="1"/>
</dbReference>
<dbReference type="HOGENOM" id="CLU_118482_0_0_2"/>
<evidence type="ECO:0000313" key="3">
    <source>
        <dbReference type="Proteomes" id="UP000005741"/>
    </source>
</evidence>
<keyword evidence="3" id="KW-1185">Reference proteome</keyword>
<dbReference type="AlphaFoldDB" id="H1Z1F6"/>
<dbReference type="STRING" id="937775.Metlim_2244"/>
<gene>
    <name evidence="2" type="ORF">Metlim_2244</name>
</gene>
<accession>H1Z1F6</accession>
<dbReference type="SUPFAM" id="SSF88723">
    <property type="entry name" value="PIN domain-like"/>
    <property type="match status" value="1"/>
</dbReference>
<reference evidence="2 3" key="1">
    <citation type="submission" date="2011-10" db="EMBL/GenBank/DDBJ databases">
        <title>The Improved High-Quality Draft genome of Methanoplanus limicola DSM 2279.</title>
        <authorList>
            <consortium name="US DOE Joint Genome Institute (JGI-PGF)"/>
            <person name="Lucas S."/>
            <person name="Copeland A."/>
            <person name="Lapidus A."/>
            <person name="Glavina del Rio T."/>
            <person name="Dalin E."/>
            <person name="Tice H."/>
            <person name="Bruce D."/>
            <person name="Goodwin L."/>
            <person name="Pitluck S."/>
            <person name="Peters L."/>
            <person name="Mikhailova N."/>
            <person name="Lu M."/>
            <person name="Kyrpides N."/>
            <person name="Mavromatis K."/>
            <person name="Ivanova N."/>
            <person name="Markowitz V."/>
            <person name="Cheng J.-F."/>
            <person name="Hugenholtz P."/>
            <person name="Woyke T."/>
            <person name="Wu D."/>
            <person name="Wirth R."/>
            <person name="Brambilla E.-M."/>
            <person name="Klenk H.-P."/>
            <person name="Eisen J.A."/>
        </authorList>
    </citation>
    <scope>NUCLEOTIDE SEQUENCE [LARGE SCALE GENOMIC DNA]</scope>
    <source>
        <strain evidence="2 3">DSM 2279</strain>
    </source>
</reference>
<sequence length="94" mass="10892">MFNTSIITNIEFLGWSGHTETGYRKAVEFMSYSRIFSLNKEISEITIDLRRKYKIKLPDAVIAATAINYDLNLITRNEGDFNNIHGLEIYNPFI</sequence>